<dbReference type="InterPro" id="IPR016024">
    <property type="entry name" value="ARM-type_fold"/>
</dbReference>
<dbReference type="Proteomes" id="UP000274504">
    <property type="component" value="Unassembled WGS sequence"/>
</dbReference>
<dbReference type="OrthoDB" id="6233843at2759"/>
<name>A0A0R3S9U8_HYMDI</name>
<dbReference type="EMBL" id="UYSG01000170">
    <property type="protein sequence ID" value="VDL18523.1"/>
    <property type="molecule type" value="Genomic_DNA"/>
</dbReference>
<reference evidence="3" key="1">
    <citation type="submission" date="2017-02" db="UniProtKB">
        <authorList>
            <consortium name="WormBaseParasite"/>
        </authorList>
    </citation>
    <scope>IDENTIFICATION</scope>
</reference>
<evidence type="ECO:0000313" key="1">
    <source>
        <dbReference type="EMBL" id="VDL18523.1"/>
    </source>
</evidence>
<evidence type="ECO:0000313" key="2">
    <source>
        <dbReference type="Proteomes" id="UP000274504"/>
    </source>
</evidence>
<organism evidence="3">
    <name type="scientific">Hymenolepis diminuta</name>
    <name type="common">Rat tapeworm</name>
    <dbReference type="NCBI Taxonomy" id="6216"/>
    <lineage>
        <taxon>Eukaryota</taxon>
        <taxon>Metazoa</taxon>
        <taxon>Spiralia</taxon>
        <taxon>Lophotrochozoa</taxon>
        <taxon>Platyhelminthes</taxon>
        <taxon>Cestoda</taxon>
        <taxon>Eucestoda</taxon>
        <taxon>Cyclophyllidea</taxon>
        <taxon>Hymenolepididae</taxon>
        <taxon>Hymenolepis</taxon>
    </lineage>
</organism>
<dbReference type="WBParaSite" id="HDID_0000106101-mRNA-1">
    <property type="protein sequence ID" value="HDID_0000106101-mRNA-1"/>
    <property type="gene ID" value="HDID_0000106101"/>
</dbReference>
<gene>
    <name evidence="1" type="ORF">HDID_LOCUS1062</name>
</gene>
<dbReference type="SUPFAM" id="SSF48371">
    <property type="entry name" value="ARM repeat"/>
    <property type="match status" value="1"/>
</dbReference>
<reference evidence="1 2" key="2">
    <citation type="submission" date="2018-11" db="EMBL/GenBank/DDBJ databases">
        <authorList>
            <consortium name="Pathogen Informatics"/>
        </authorList>
    </citation>
    <scope>NUCLEOTIDE SEQUENCE [LARGE SCALE GENOMIC DNA]</scope>
</reference>
<protein>
    <submittedName>
        <fullName evidence="3">Mab-21 domain-containing protein</fullName>
    </submittedName>
</protein>
<evidence type="ECO:0000313" key="3">
    <source>
        <dbReference type="WBParaSite" id="HDID_0000106101-mRNA-1"/>
    </source>
</evidence>
<accession>A0A0R3S9U8</accession>
<sequence length="530" mass="62576">MPKAEDRGKFGLGRRCANLVHGTRNLYRGLFRADPKMTSTEMVLDAMFKDRLFGLPLSLKDADEMRHYYTNIIVRDPKLYRAIMKNRDCLQHDLLIMVHDVLKGLNITDNALADRYPCRQQSRMIQLEANKKYACVLSPEEEKDEKILINPLIKIGEKRPHEIYFEKHFNESTSDFRYPPAQQLIIDAAMAVDMDKETKIKVYNPAMNIIEDARYLNKDFAVYAYPLFESSWGDIGYDMQYEVMLPELKELRDLRQKRLDTLKAHKIFSKAVNEEHSRRTKKLCKELVDHVCEMLKSSKERNNHNGVWKCLLACIHGITFWREIEDRLVENFKEWIPILLLGLRIDNKLVRQEVCYAIALLVSNYRFIWKLHKESKNRLISNLTFAILDAIEEYPESYLFYHGVMAYLLHSVPCNATLLALLTWVPEIMDRGDESALAKDWPLFIYYVAKHWPQSAIRWRYNHEERILELLERALLRPISKRNAQLALKYVCRREQCLPKLFTVWRGRKIGEHVRIIDRQVFDGSKAYDI</sequence>
<proteinExistence type="predicted"/>
<dbReference type="AlphaFoldDB" id="A0A0R3S9U8"/>